<dbReference type="EMBL" id="LRGB01006882">
    <property type="protein sequence ID" value="KZS01431.1"/>
    <property type="molecule type" value="Genomic_DNA"/>
</dbReference>
<evidence type="ECO:0000313" key="2">
    <source>
        <dbReference type="EMBL" id="KZS01431.1"/>
    </source>
</evidence>
<comment type="caution">
    <text evidence="2">The sequence shown here is derived from an EMBL/GenBank/DDBJ whole genome shotgun (WGS) entry which is preliminary data.</text>
</comment>
<feature type="non-terminal residue" evidence="2">
    <location>
        <position position="1"/>
    </location>
</feature>
<proteinExistence type="predicted"/>
<feature type="region of interest" description="Disordered" evidence="1">
    <location>
        <begin position="71"/>
        <end position="90"/>
    </location>
</feature>
<feature type="non-terminal residue" evidence="2">
    <location>
        <position position="90"/>
    </location>
</feature>
<protein>
    <submittedName>
        <fullName evidence="2">Uncharacterized protein</fullName>
    </submittedName>
</protein>
<evidence type="ECO:0000313" key="3">
    <source>
        <dbReference type="Proteomes" id="UP000076858"/>
    </source>
</evidence>
<keyword evidence="3" id="KW-1185">Reference proteome</keyword>
<sequence length="90" mass="10048">DVTCLVFHYRELGCGQKLRGSARKEPRFRAECGYGGPLGQKKRKVPERYSLPPASGIPLKKPANHLLLRRLSKTSSDESHDPPYLSIDAT</sequence>
<accession>A0A162C6E0</accession>
<gene>
    <name evidence="2" type="ORF">APZ42_001915</name>
</gene>
<evidence type="ECO:0000256" key="1">
    <source>
        <dbReference type="SAM" id="MobiDB-lite"/>
    </source>
</evidence>
<dbReference type="OrthoDB" id="10482430at2759"/>
<reference evidence="2 3" key="1">
    <citation type="submission" date="2016-03" db="EMBL/GenBank/DDBJ databases">
        <title>EvidentialGene: Evidence-directed Construction of Genes on Genomes.</title>
        <authorList>
            <person name="Gilbert D.G."/>
            <person name="Choi J.-H."/>
            <person name="Mockaitis K."/>
            <person name="Colbourne J."/>
            <person name="Pfrender M."/>
        </authorList>
    </citation>
    <scope>NUCLEOTIDE SEQUENCE [LARGE SCALE GENOMIC DNA]</scope>
    <source>
        <strain evidence="2 3">Xinb3</strain>
        <tissue evidence="2">Complete organism</tissue>
    </source>
</reference>
<organism evidence="2 3">
    <name type="scientific">Daphnia magna</name>
    <dbReference type="NCBI Taxonomy" id="35525"/>
    <lineage>
        <taxon>Eukaryota</taxon>
        <taxon>Metazoa</taxon>
        <taxon>Ecdysozoa</taxon>
        <taxon>Arthropoda</taxon>
        <taxon>Crustacea</taxon>
        <taxon>Branchiopoda</taxon>
        <taxon>Diplostraca</taxon>
        <taxon>Cladocera</taxon>
        <taxon>Anomopoda</taxon>
        <taxon>Daphniidae</taxon>
        <taxon>Daphnia</taxon>
    </lineage>
</organism>
<name>A0A162C6E0_9CRUS</name>
<dbReference type="Proteomes" id="UP000076858">
    <property type="component" value="Unassembled WGS sequence"/>
</dbReference>
<dbReference type="AlphaFoldDB" id="A0A162C6E0"/>